<evidence type="ECO:0000313" key="1">
    <source>
        <dbReference type="EMBL" id="VAW40901.1"/>
    </source>
</evidence>
<dbReference type="InterPro" id="IPR008869">
    <property type="entry name" value="MlaC/ttg2D"/>
</dbReference>
<organism evidence="1">
    <name type="scientific">hydrothermal vent metagenome</name>
    <dbReference type="NCBI Taxonomy" id="652676"/>
    <lineage>
        <taxon>unclassified sequences</taxon>
        <taxon>metagenomes</taxon>
        <taxon>ecological metagenomes</taxon>
    </lineage>
</organism>
<protein>
    <recommendedName>
        <fullName evidence="2">Phospholipid ABC transporter shuttle protein MlaC</fullName>
    </recommendedName>
</protein>
<dbReference type="Gene3D" id="3.10.450.710">
    <property type="entry name" value="Tgt2/MlaC"/>
    <property type="match status" value="1"/>
</dbReference>
<name>A0A3B0VDC3_9ZZZZ</name>
<dbReference type="PANTHER" id="PTHR36573">
    <property type="entry name" value="INTERMEMBRANE PHOSPHOLIPID TRANSPORT SYSTEM BINDING PROTEIN MLAC"/>
    <property type="match status" value="1"/>
</dbReference>
<dbReference type="EMBL" id="UOEX01000358">
    <property type="protein sequence ID" value="VAW40901.1"/>
    <property type="molecule type" value="Genomic_DNA"/>
</dbReference>
<sequence>MILRLKKNVGLDKTKSFILLAVLCAVVTSWGGRALALKADEPLSQMENTVNKALALLKDPVLKKQQVLRQQKLYELIDYRFDFQLMGRLALGPAWKTVDVGARDTFVRLFADLLKNTYVRRVDSYTDGRITFLKQLKRNKLAFVYSKYENNNDTMSINYKMINRNGIWRVYDVVIEGVSIVKQYRRQFAQILLDEQMSGLIKRLKAKLKTLKKIEDQPVKLRFNSPPQP</sequence>
<dbReference type="PANTHER" id="PTHR36573:SF1">
    <property type="entry name" value="INTERMEMBRANE PHOSPHOLIPID TRANSPORT SYSTEM BINDING PROTEIN MLAC"/>
    <property type="match status" value="1"/>
</dbReference>
<dbReference type="Pfam" id="PF05494">
    <property type="entry name" value="MlaC"/>
    <property type="match status" value="1"/>
</dbReference>
<reference evidence="1" key="1">
    <citation type="submission" date="2018-06" db="EMBL/GenBank/DDBJ databases">
        <authorList>
            <person name="Zhirakovskaya E."/>
        </authorList>
    </citation>
    <scope>NUCLEOTIDE SEQUENCE</scope>
</reference>
<gene>
    <name evidence="1" type="ORF">MNBD_DELTA03-355</name>
</gene>
<dbReference type="AlphaFoldDB" id="A0A3B0VDC3"/>
<dbReference type="InterPro" id="IPR042245">
    <property type="entry name" value="Tgt2/MlaC_sf"/>
</dbReference>
<dbReference type="PIRSF" id="PIRSF004649">
    <property type="entry name" value="MlaC"/>
    <property type="match status" value="1"/>
</dbReference>
<proteinExistence type="predicted"/>
<accession>A0A3B0VDC3</accession>
<evidence type="ECO:0008006" key="2">
    <source>
        <dbReference type="Google" id="ProtNLM"/>
    </source>
</evidence>